<dbReference type="RefSeq" id="XP_030748219.1">
    <property type="nucleotide sequence ID" value="XM_030892359.1"/>
</dbReference>
<dbReference type="InterPro" id="IPR004117">
    <property type="entry name" value="7tm6_olfct_rcpt"/>
</dbReference>
<evidence type="ECO:0000256" key="4">
    <source>
        <dbReference type="ARBA" id="ARBA00022692"/>
    </source>
</evidence>
<evidence type="ECO:0000256" key="5">
    <source>
        <dbReference type="ARBA" id="ARBA00022725"/>
    </source>
</evidence>
<feature type="transmembrane region" description="Helical" evidence="10">
    <location>
        <begin position="36"/>
        <end position="57"/>
    </location>
</feature>
<evidence type="ECO:0000256" key="7">
    <source>
        <dbReference type="ARBA" id="ARBA00023136"/>
    </source>
</evidence>
<dbReference type="Proteomes" id="UP000504635">
    <property type="component" value="Unplaced"/>
</dbReference>
<evidence type="ECO:0000256" key="8">
    <source>
        <dbReference type="ARBA" id="ARBA00023170"/>
    </source>
</evidence>
<keyword evidence="6 10" id="KW-1133">Transmembrane helix</keyword>
<evidence type="ECO:0000256" key="6">
    <source>
        <dbReference type="ARBA" id="ARBA00022989"/>
    </source>
</evidence>
<dbReference type="GeneID" id="115876548"/>
<dbReference type="GO" id="GO:0007165">
    <property type="term" value="P:signal transduction"/>
    <property type="evidence" value="ECO:0007669"/>
    <property type="project" value="UniProtKB-KW"/>
</dbReference>
<comment type="subcellular location">
    <subcellularLocation>
        <location evidence="1">Cell membrane</location>
        <topology evidence="1">Multi-pass membrane protein</topology>
    </subcellularLocation>
</comment>
<keyword evidence="11" id="KW-1185">Reference proteome</keyword>
<reference evidence="12" key="1">
    <citation type="submission" date="2025-08" db="UniProtKB">
        <authorList>
            <consortium name="RefSeq"/>
        </authorList>
    </citation>
    <scope>IDENTIFICATION</scope>
    <source>
        <tissue evidence="12">Gonads</tissue>
    </source>
</reference>
<keyword evidence="7 10" id="KW-0472">Membrane</keyword>
<dbReference type="GO" id="GO:0004984">
    <property type="term" value="F:olfactory receptor activity"/>
    <property type="evidence" value="ECO:0007669"/>
    <property type="project" value="InterPro"/>
</dbReference>
<evidence type="ECO:0000256" key="1">
    <source>
        <dbReference type="ARBA" id="ARBA00004651"/>
    </source>
</evidence>
<dbReference type="KEGG" id="soy:115876548"/>
<name>A0A6J2XBP1_SITOR</name>
<dbReference type="PANTHER" id="PTHR21137">
    <property type="entry name" value="ODORANT RECEPTOR"/>
    <property type="match status" value="1"/>
</dbReference>
<evidence type="ECO:0000256" key="9">
    <source>
        <dbReference type="ARBA" id="ARBA00023224"/>
    </source>
</evidence>
<sequence>MNESVKYVTLMEYLLNSFSVASVMFQLITIKSAVKFMFAFLFICMLVCQIFIFAWTANEIKEQSIALSDYIYKSPWYNSSEEVKKLLAIMMIRAQKPLVVTLGPFSPMTSNTALTTIKAAYSYATVMLNGYKEE</sequence>
<evidence type="ECO:0000256" key="2">
    <source>
        <dbReference type="ARBA" id="ARBA00022475"/>
    </source>
</evidence>
<protein>
    <submittedName>
        <fullName evidence="12">Odorant receptor 49b-like</fullName>
    </submittedName>
</protein>
<keyword evidence="4 10" id="KW-0812">Transmembrane</keyword>
<keyword evidence="8" id="KW-0675">Receptor</keyword>
<gene>
    <name evidence="12" type="primary">LOC115876548</name>
</gene>
<dbReference type="Pfam" id="PF02949">
    <property type="entry name" value="7tm_6"/>
    <property type="match status" value="1"/>
</dbReference>
<keyword evidence="9" id="KW-0807">Transducer</keyword>
<proteinExistence type="predicted"/>
<dbReference type="AlphaFoldDB" id="A0A6J2XBP1"/>
<dbReference type="InParanoid" id="A0A6J2XBP1"/>
<keyword evidence="5" id="KW-0552">Olfaction</keyword>
<accession>A0A6J2XBP1</accession>
<feature type="transmembrane region" description="Helical" evidence="10">
    <location>
        <begin position="12"/>
        <end position="30"/>
    </location>
</feature>
<keyword evidence="3" id="KW-0716">Sensory transduction</keyword>
<evidence type="ECO:0000313" key="12">
    <source>
        <dbReference type="RefSeq" id="XP_030748219.1"/>
    </source>
</evidence>
<evidence type="ECO:0000256" key="10">
    <source>
        <dbReference type="SAM" id="Phobius"/>
    </source>
</evidence>
<evidence type="ECO:0000256" key="3">
    <source>
        <dbReference type="ARBA" id="ARBA00022606"/>
    </source>
</evidence>
<dbReference type="GO" id="GO:0005886">
    <property type="term" value="C:plasma membrane"/>
    <property type="evidence" value="ECO:0007669"/>
    <property type="project" value="UniProtKB-SubCell"/>
</dbReference>
<evidence type="ECO:0000313" key="11">
    <source>
        <dbReference type="Proteomes" id="UP000504635"/>
    </source>
</evidence>
<dbReference type="OrthoDB" id="8117390at2759"/>
<keyword evidence="2" id="KW-1003">Cell membrane</keyword>
<dbReference type="GO" id="GO:0005549">
    <property type="term" value="F:odorant binding"/>
    <property type="evidence" value="ECO:0007669"/>
    <property type="project" value="InterPro"/>
</dbReference>
<organism evidence="11 12">
    <name type="scientific">Sitophilus oryzae</name>
    <name type="common">Rice weevil</name>
    <name type="synonym">Curculio oryzae</name>
    <dbReference type="NCBI Taxonomy" id="7048"/>
    <lineage>
        <taxon>Eukaryota</taxon>
        <taxon>Metazoa</taxon>
        <taxon>Ecdysozoa</taxon>
        <taxon>Arthropoda</taxon>
        <taxon>Hexapoda</taxon>
        <taxon>Insecta</taxon>
        <taxon>Pterygota</taxon>
        <taxon>Neoptera</taxon>
        <taxon>Endopterygota</taxon>
        <taxon>Coleoptera</taxon>
        <taxon>Polyphaga</taxon>
        <taxon>Cucujiformia</taxon>
        <taxon>Curculionidae</taxon>
        <taxon>Dryophthorinae</taxon>
        <taxon>Sitophilus</taxon>
    </lineage>
</organism>
<dbReference type="PANTHER" id="PTHR21137:SF3">
    <property type="entry name" value="ODORANT RECEPTOR 30A-RELATED"/>
    <property type="match status" value="1"/>
</dbReference>